<name>A0A6A5BQW3_NAEFO</name>
<dbReference type="EMBL" id="VFQX01000019">
    <property type="protein sequence ID" value="KAF0980453.1"/>
    <property type="molecule type" value="Genomic_DNA"/>
</dbReference>
<organism evidence="1 2">
    <name type="scientific">Naegleria fowleri</name>
    <name type="common">Brain eating amoeba</name>
    <dbReference type="NCBI Taxonomy" id="5763"/>
    <lineage>
        <taxon>Eukaryota</taxon>
        <taxon>Discoba</taxon>
        <taxon>Heterolobosea</taxon>
        <taxon>Tetramitia</taxon>
        <taxon>Eutetramitia</taxon>
        <taxon>Vahlkampfiidae</taxon>
        <taxon>Naegleria</taxon>
    </lineage>
</organism>
<proteinExistence type="predicted"/>
<dbReference type="VEuPathDB" id="AmoebaDB:NfTy_027280"/>
<keyword evidence="2" id="KW-1185">Reference proteome</keyword>
<sequence length="122" mass="14682">MPPPFVQPTTNNSLKIYEIPLVERLKTMSETNSIYFKQKEEELFKEKEEFLRLWEEKFEKFKQQNDKFATPYVDLYNGCVAILNNMWKKTLQPKKKVPTCENVPHQRWFSVQKEENRACSES</sequence>
<dbReference type="VEuPathDB" id="AmoebaDB:FDP41_013667"/>
<reference evidence="1 2" key="1">
    <citation type="journal article" date="2019" name="Sci. Rep.">
        <title>Nanopore sequencing improves the draft genome of the human pathogenic amoeba Naegleria fowleri.</title>
        <authorList>
            <person name="Liechti N."/>
            <person name="Schurch N."/>
            <person name="Bruggmann R."/>
            <person name="Wittwer M."/>
        </authorList>
    </citation>
    <scope>NUCLEOTIDE SEQUENCE [LARGE SCALE GENOMIC DNA]</scope>
    <source>
        <strain evidence="1 2">ATCC 30894</strain>
    </source>
</reference>
<protein>
    <submittedName>
        <fullName evidence="1">Uncharacterized protein</fullName>
    </submittedName>
</protein>
<evidence type="ECO:0000313" key="1">
    <source>
        <dbReference type="EMBL" id="KAF0980453.1"/>
    </source>
</evidence>
<gene>
    <name evidence="1" type="ORF">FDP41_013667</name>
</gene>
<dbReference type="GeneID" id="68120882"/>
<accession>A0A6A5BQW3</accession>
<evidence type="ECO:0000313" key="2">
    <source>
        <dbReference type="Proteomes" id="UP000444721"/>
    </source>
</evidence>
<dbReference type="AlphaFoldDB" id="A0A6A5BQW3"/>
<dbReference type="Proteomes" id="UP000444721">
    <property type="component" value="Unassembled WGS sequence"/>
</dbReference>
<comment type="caution">
    <text evidence="1">The sequence shown here is derived from an EMBL/GenBank/DDBJ whole genome shotgun (WGS) entry which is preliminary data.</text>
</comment>
<dbReference type="RefSeq" id="XP_044565166.1">
    <property type="nucleotide sequence ID" value="XM_044704322.1"/>
</dbReference>